<keyword evidence="2" id="KW-0472">Membrane</keyword>
<feature type="region of interest" description="Disordered" evidence="1">
    <location>
        <begin position="319"/>
        <end position="343"/>
    </location>
</feature>
<evidence type="ECO:0000313" key="5">
    <source>
        <dbReference type="Proteomes" id="UP000188533"/>
    </source>
</evidence>
<evidence type="ECO:0000313" key="4">
    <source>
        <dbReference type="EMBL" id="GAW09190.1"/>
    </source>
</evidence>
<feature type="transmembrane region" description="Helical" evidence="2">
    <location>
        <begin position="92"/>
        <end position="112"/>
    </location>
</feature>
<feature type="transmembrane region" description="Helical" evidence="2">
    <location>
        <begin position="17"/>
        <end position="40"/>
    </location>
</feature>
<feature type="transmembrane region" description="Helical" evidence="2">
    <location>
        <begin position="52"/>
        <end position="72"/>
    </location>
</feature>
<feature type="transmembrane region" description="Helical" evidence="2">
    <location>
        <begin position="160"/>
        <end position="184"/>
    </location>
</feature>
<feature type="transmembrane region" description="Helical" evidence="2">
    <location>
        <begin position="204"/>
        <end position="229"/>
    </location>
</feature>
<feature type="domain" description="DUF6534" evidence="3">
    <location>
        <begin position="170"/>
        <end position="258"/>
    </location>
</feature>
<keyword evidence="2 4" id="KW-0812">Transmembrane</keyword>
<accession>A0A1Q3EPQ2</accession>
<dbReference type="PANTHER" id="PTHR40465:SF1">
    <property type="entry name" value="DUF6534 DOMAIN-CONTAINING PROTEIN"/>
    <property type="match status" value="1"/>
</dbReference>
<protein>
    <submittedName>
        <fullName evidence="4">Transmembrane protein</fullName>
    </submittedName>
</protein>
<sequence>MAVAGVPPDIAQLTGPVVIGFAAQWGLFGCSSVQLYLYYLNFPKDTVKLKTLVYGLYILDFAQTLLVTAFVFHMLGSGWGNVNILESVGLSWLALPFFNAISGTIVQCFYAWRIYTLSKSIPLAVVIVLLALCEGTSGLAFSIILETRVPTFADLQSQTFVVTTVCLMSSACCDILISLSMVYLLNRARRESAFGKTEQLVTRLIRLIVGGGILTASFAILDAVFLLAYQNNNYHLAPNSALAKLYTNALMVLLNSRAQFRSNNGNVVTYTFEGDSSQKMSRATSGLASMPALDRARIGNGQGIAVDVTVDSTTTYPDSYPMGRFDKRNTDEEFGPVKRGDEF</sequence>
<name>A0A1Q3EPQ2_LENED</name>
<evidence type="ECO:0000256" key="2">
    <source>
        <dbReference type="SAM" id="Phobius"/>
    </source>
</evidence>
<keyword evidence="5" id="KW-1185">Reference proteome</keyword>
<feature type="compositionally biased region" description="Basic and acidic residues" evidence="1">
    <location>
        <begin position="324"/>
        <end position="343"/>
    </location>
</feature>
<dbReference type="PANTHER" id="PTHR40465">
    <property type="entry name" value="CHROMOSOME 1, WHOLE GENOME SHOTGUN SEQUENCE"/>
    <property type="match status" value="1"/>
</dbReference>
<dbReference type="EMBL" id="BDGU01001041">
    <property type="protein sequence ID" value="GAW09190.1"/>
    <property type="molecule type" value="Genomic_DNA"/>
</dbReference>
<gene>
    <name evidence="4" type="ORF">LENED_011325</name>
</gene>
<dbReference type="AlphaFoldDB" id="A0A1Q3EPQ2"/>
<dbReference type="Pfam" id="PF20152">
    <property type="entry name" value="DUF6534"/>
    <property type="match status" value="1"/>
</dbReference>
<dbReference type="Proteomes" id="UP000188533">
    <property type="component" value="Unassembled WGS sequence"/>
</dbReference>
<organism evidence="4 5">
    <name type="scientific">Lentinula edodes</name>
    <name type="common">Shiitake mushroom</name>
    <name type="synonym">Lentinus edodes</name>
    <dbReference type="NCBI Taxonomy" id="5353"/>
    <lineage>
        <taxon>Eukaryota</taxon>
        <taxon>Fungi</taxon>
        <taxon>Dikarya</taxon>
        <taxon>Basidiomycota</taxon>
        <taxon>Agaricomycotina</taxon>
        <taxon>Agaricomycetes</taxon>
        <taxon>Agaricomycetidae</taxon>
        <taxon>Agaricales</taxon>
        <taxon>Marasmiineae</taxon>
        <taxon>Omphalotaceae</taxon>
        <taxon>Lentinula</taxon>
    </lineage>
</organism>
<reference evidence="4 5" key="2">
    <citation type="submission" date="2017-02" db="EMBL/GenBank/DDBJ databases">
        <title>A genome survey and senescence transcriptome analysis in Lentinula edodes.</title>
        <authorList>
            <person name="Sakamoto Y."/>
            <person name="Nakade K."/>
            <person name="Sato S."/>
            <person name="Yoshida Y."/>
            <person name="Miyazaki K."/>
            <person name="Natsume S."/>
            <person name="Konno N."/>
        </authorList>
    </citation>
    <scope>NUCLEOTIDE SEQUENCE [LARGE SCALE GENOMIC DNA]</scope>
    <source>
        <strain evidence="4 5">NBRC 111202</strain>
    </source>
</reference>
<feature type="transmembrane region" description="Helical" evidence="2">
    <location>
        <begin position="124"/>
        <end position="145"/>
    </location>
</feature>
<evidence type="ECO:0000256" key="1">
    <source>
        <dbReference type="SAM" id="MobiDB-lite"/>
    </source>
</evidence>
<dbReference type="InterPro" id="IPR045339">
    <property type="entry name" value="DUF6534"/>
</dbReference>
<evidence type="ECO:0000259" key="3">
    <source>
        <dbReference type="Pfam" id="PF20152"/>
    </source>
</evidence>
<reference evidence="4 5" key="1">
    <citation type="submission" date="2016-08" db="EMBL/GenBank/DDBJ databases">
        <authorList>
            <consortium name="Lentinula edodes genome sequencing consortium"/>
            <person name="Sakamoto Y."/>
            <person name="Nakade K."/>
            <person name="Sato S."/>
            <person name="Yoshida Y."/>
            <person name="Miyazaki K."/>
            <person name="Natsume S."/>
            <person name="Konno N."/>
        </authorList>
    </citation>
    <scope>NUCLEOTIDE SEQUENCE [LARGE SCALE GENOMIC DNA]</scope>
    <source>
        <strain evidence="4 5">NBRC 111202</strain>
    </source>
</reference>
<proteinExistence type="predicted"/>
<comment type="caution">
    <text evidence="4">The sequence shown here is derived from an EMBL/GenBank/DDBJ whole genome shotgun (WGS) entry which is preliminary data.</text>
</comment>
<keyword evidence="2" id="KW-1133">Transmembrane helix</keyword>